<evidence type="ECO:0000256" key="9">
    <source>
        <dbReference type="SAM" id="MobiDB-lite"/>
    </source>
</evidence>
<evidence type="ECO:0000256" key="1">
    <source>
        <dbReference type="ARBA" id="ARBA00004651"/>
    </source>
</evidence>
<comment type="similarity">
    <text evidence="2">Belongs to the CorA metal ion transporter (MIT) (TC 1.A.35) family.</text>
</comment>
<dbReference type="Proteomes" id="UP001596045">
    <property type="component" value="Unassembled WGS sequence"/>
</dbReference>
<dbReference type="CDD" id="cd12822">
    <property type="entry name" value="TmCorA-like"/>
    <property type="match status" value="1"/>
</dbReference>
<feature type="region of interest" description="Disordered" evidence="9">
    <location>
        <begin position="97"/>
        <end position="118"/>
    </location>
</feature>
<dbReference type="PANTHER" id="PTHR46494:SF1">
    <property type="entry name" value="CORA FAMILY METAL ION TRANSPORTER (EUROFUNG)"/>
    <property type="match status" value="1"/>
</dbReference>
<evidence type="ECO:0000256" key="10">
    <source>
        <dbReference type="SAM" id="Phobius"/>
    </source>
</evidence>
<keyword evidence="6 10" id="KW-1133">Transmembrane helix</keyword>
<protein>
    <submittedName>
        <fullName evidence="11">Magnesium transporter CorA family protein</fullName>
    </submittedName>
</protein>
<evidence type="ECO:0000256" key="4">
    <source>
        <dbReference type="ARBA" id="ARBA00022475"/>
    </source>
</evidence>
<feature type="transmembrane region" description="Helical" evidence="10">
    <location>
        <begin position="350"/>
        <end position="370"/>
    </location>
</feature>
<comment type="caution">
    <text evidence="11">The sequence shown here is derived from an EMBL/GenBank/DDBJ whole genome shotgun (WGS) entry which is preliminary data.</text>
</comment>
<evidence type="ECO:0000313" key="12">
    <source>
        <dbReference type="Proteomes" id="UP001596045"/>
    </source>
</evidence>
<feature type="compositionally biased region" description="Polar residues" evidence="9">
    <location>
        <begin position="97"/>
        <end position="117"/>
    </location>
</feature>
<dbReference type="InterPro" id="IPR045863">
    <property type="entry name" value="CorA_TM1_TM2"/>
</dbReference>
<gene>
    <name evidence="11" type="ORF">ACFPM8_03430</name>
</gene>
<dbReference type="EMBL" id="JBHSMT010000008">
    <property type="protein sequence ID" value="MFC5473002.1"/>
    <property type="molecule type" value="Genomic_DNA"/>
</dbReference>
<dbReference type="Gene3D" id="3.30.460.20">
    <property type="entry name" value="CorA soluble domain-like"/>
    <property type="match status" value="1"/>
</dbReference>
<dbReference type="RefSeq" id="WP_378995007.1">
    <property type="nucleotide sequence ID" value="NZ_JBHSMT010000008.1"/>
</dbReference>
<keyword evidence="7 10" id="KW-0472">Membrane</keyword>
<accession>A0ABW0M7T9</accession>
<evidence type="ECO:0000256" key="3">
    <source>
        <dbReference type="ARBA" id="ARBA00022448"/>
    </source>
</evidence>
<proteinExistence type="inferred from homology"/>
<feature type="transmembrane region" description="Helical" evidence="10">
    <location>
        <begin position="319"/>
        <end position="338"/>
    </location>
</feature>
<keyword evidence="12" id="KW-1185">Reference proteome</keyword>
<evidence type="ECO:0000313" key="11">
    <source>
        <dbReference type="EMBL" id="MFC5473002.1"/>
    </source>
</evidence>
<name>A0ABW0M7T9_9BURK</name>
<evidence type="ECO:0000256" key="5">
    <source>
        <dbReference type="ARBA" id="ARBA00022692"/>
    </source>
</evidence>
<dbReference type="InterPro" id="IPR002523">
    <property type="entry name" value="MgTranspt_CorA/ZnTranspt_ZntB"/>
</dbReference>
<dbReference type="Gene3D" id="1.20.58.340">
    <property type="entry name" value="Magnesium transport protein CorA, transmembrane region"/>
    <property type="match status" value="2"/>
</dbReference>
<reference evidence="12" key="1">
    <citation type="journal article" date="2019" name="Int. J. Syst. Evol. Microbiol.">
        <title>The Global Catalogue of Microorganisms (GCM) 10K type strain sequencing project: providing services to taxonomists for standard genome sequencing and annotation.</title>
        <authorList>
            <consortium name="The Broad Institute Genomics Platform"/>
            <consortium name="The Broad Institute Genome Sequencing Center for Infectious Disease"/>
            <person name="Wu L."/>
            <person name="Ma J."/>
        </authorList>
    </citation>
    <scope>NUCLEOTIDE SEQUENCE [LARGE SCALE GENOMIC DNA]</scope>
    <source>
        <strain evidence="12">JCM 17066</strain>
    </source>
</reference>
<feature type="coiled-coil region" evidence="8">
    <location>
        <begin position="228"/>
        <end position="255"/>
    </location>
</feature>
<comment type="subcellular location">
    <subcellularLocation>
        <location evidence="1">Cell membrane</location>
        <topology evidence="1">Multi-pass membrane protein</topology>
    </subcellularLocation>
</comment>
<keyword evidence="5 10" id="KW-0812">Transmembrane</keyword>
<dbReference type="SUPFAM" id="SSF144083">
    <property type="entry name" value="Magnesium transport protein CorA, transmembrane region"/>
    <property type="match status" value="1"/>
</dbReference>
<dbReference type="SUPFAM" id="SSF143865">
    <property type="entry name" value="CorA soluble domain-like"/>
    <property type="match status" value="1"/>
</dbReference>
<keyword evidence="4" id="KW-1003">Cell membrane</keyword>
<keyword evidence="8" id="KW-0175">Coiled coil</keyword>
<keyword evidence="3" id="KW-0813">Transport</keyword>
<evidence type="ECO:0000256" key="6">
    <source>
        <dbReference type="ARBA" id="ARBA00022989"/>
    </source>
</evidence>
<evidence type="ECO:0000256" key="2">
    <source>
        <dbReference type="ARBA" id="ARBA00009765"/>
    </source>
</evidence>
<organism evidence="11 12">
    <name type="scientific">Paraherbaspirillum soli</name>
    <dbReference type="NCBI Taxonomy" id="631222"/>
    <lineage>
        <taxon>Bacteria</taxon>
        <taxon>Pseudomonadati</taxon>
        <taxon>Pseudomonadota</taxon>
        <taxon>Betaproteobacteria</taxon>
        <taxon>Burkholderiales</taxon>
        <taxon>Oxalobacteraceae</taxon>
        <taxon>Paraherbaspirillum</taxon>
    </lineage>
</organism>
<evidence type="ECO:0000256" key="7">
    <source>
        <dbReference type="ARBA" id="ARBA00023136"/>
    </source>
</evidence>
<sequence length="384" mass="43870">MDIFLISDNQVTQISETPDSAPAQGFLWIDATHEEIAANPEAWRDAIARATGTQIYEPHLTDAINPNHPSYFDSTQDYGMVIFRKLSLNGDADNVTDANGSSTLESTAPQSATVESASSKRRIPAALSKLATQPVMFLIMDRALITVHERYSRTISATRNRLLDFCNRSEKALHATRLPTSPEDLLLRLINAMVDQYLDLRQPLTTQLDRWQRALLDPRRPFKDWLALLDARIELRKLENLCEEQHDAIQELRDYFVDTEDGLEISRAKDLLLVRIHDVMEHITRVLNHARRLESSIESAVQIHFSAVAHRTNEIMRTLTVITALFMPLTLITGIFGMNFNEMPLLKNNAGFWITMASMGVIVIAMLLFFQRRRYLENQIIDRR</sequence>
<dbReference type="Pfam" id="PF01544">
    <property type="entry name" value="CorA"/>
    <property type="match status" value="1"/>
</dbReference>
<dbReference type="PANTHER" id="PTHR46494">
    <property type="entry name" value="CORA FAMILY METAL ION TRANSPORTER (EUROFUNG)"/>
    <property type="match status" value="1"/>
</dbReference>
<dbReference type="InterPro" id="IPR045861">
    <property type="entry name" value="CorA_cytoplasmic_dom"/>
</dbReference>
<evidence type="ECO:0000256" key="8">
    <source>
        <dbReference type="SAM" id="Coils"/>
    </source>
</evidence>